<dbReference type="AlphaFoldDB" id="A0A6P6RZB5"/>
<dbReference type="GO" id="GO:0004850">
    <property type="term" value="F:uridine phosphorylase activity"/>
    <property type="evidence" value="ECO:0007669"/>
    <property type="project" value="TreeGrafter"/>
</dbReference>
<evidence type="ECO:0000259" key="1">
    <source>
        <dbReference type="Pfam" id="PF01048"/>
    </source>
</evidence>
<sequence>MDCVEVQPHVSLREGQVQPVVLTVGDPKRVDAVLELCDSYEHLSYNREYKSATAEIDGEKITVISHGVGAAGAMICFEELIKLGAKVIIRAGTCGSLKPDKIKTGDIFVPYAMARDPDATELYASKRLPAVSSPRIYQALLRSAASLEIKVLTGIGLSSGLFYGRTTEHLNHLRRWGELTDVVECELQALFLVGLARGIETGGIITVDGSPLEWDKVRLAKSAYTHLFL</sequence>
<dbReference type="PANTHER" id="PTHR43691:SF11">
    <property type="entry name" value="FI09636P-RELATED"/>
    <property type="match status" value="1"/>
</dbReference>
<dbReference type="SUPFAM" id="SSF53167">
    <property type="entry name" value="Purine and uridine phosphorylases"/>
    <property type="match status" value="1"/>
</dbReference>
<dbReference type="GeneID" id="34619137"/>
<accession>A0A6P6RZB5</accession>
<dbReference type="GO" id="GO:0006218">
    <property type="term" value="P:uridine catabolic process"/>
    <property type="evidence" value="ECO:0007669"/>
    <property type="project" value="TreeGrafter"/>
</dbReference>
<evidence type="ECO:0000313" key="2">
    <source>
        <dbReference type="Proteomes" id="UP000515125"/>
    </source>
</evidence>
<dbReference type="PANTHER" id="PTHR43691">
    <property type="entry name" value="URIDINE PHOSPHORYLASE"/>
    <property type="match status" value="1"/>
</dbReference>
<dbReference type="Gene3D" id="3.40.50.1580">
    <property type="entry name" value="Nucleoside phosphorylase domain"/>
    <property type="match status" value="1"/>
</dbReference>
<dbReference type="Proteomes" id="UP000515125">
    <property type="component" value="Unplaced"/>
</dbReference>
<dbReference type="InterPro" id="IPR035994">
    <property type="entry name" value="Nucleoside_phosphorylase_sf"/>
</dbReference>
<dbReference type="OrthoDB" id="416752at2759"/>
<dbReference type="Pfam" id="PF01048">
    <property type="entry name" value="PNP_UDP_1"/>
    <property type="match status" value="1"/>
</dbReference>
<proteinExistence type="predicted"/>
<dbReference type="GO" id="GO:0005829">
    <property type="term" value="C:cytosol"/>
    <property type="evidence" value="ECO:0007669"/>
    <property type="project" value="TreeGrafter"/>
</dbReference>
<evidence type="ECO:0000313" key="3">
    <source>
        <dbReference type="RefSeq" id="XP_026193203.1"/>
    </source>
</evidence>
<protein>
    <submittedName>
        <fullName evidence="3">Uncharacterized protein LOC34619137</fullName>
    </submittedName>
</protein>
<name>A0A6P6RZB5_9EIME</name>
<feature type="domain" description="Nucleoside phosphorylase" evidence="1">
    <location>
        <begin position="20"/>
        <end position="214"/>
    </location>
</feature>
<organism evidence="2 3">
    <name type="scientific">Cyclospora cayetanensis</name>
    <dbReference type="NCBI Taxonomy" id="88456"/>
    <lineage>
        <taxon>Eukaryota</taxon>
        <taxon>Sar</taxon>
        <taxon>Alveolata</taxon>
        <taxon>Apicomplexa</taxon>
        <taxon>Conoidasida</taxon>
        <taxon>Coccidia</taxon>
        <taxon>Eucoccidiorida</taxon>
        <taxon>Eimeriorina</taxon>
        <taxon>Eimeriidae</taxon>
        <taxon>Cyclospora</taxon>
    </lineage>
</organism>
<dbReference type="RefSeq" id="XP_026193203.1">
    <property type="nucleotide sequence ID" value="XM_026337418.1"/>
</dbReference>
<reference evidence="3" key="1">
    <citation type="submission" date="2025-08" db="UniProtKB">
        <authorList>
            <consortium name="RefSeq"/>
        </authorList>
    </citation>
    <scope>IDENTIFICATION</scope>
</reference>
<dbReference type="InterPro" id="IPR000845">
    <property type="entry name" value="Nucleoside_phosphorylase_d"/>
</dbReference>
<keyword evidence="2" id="KW-1185">Reference proteome</keyword>
<gene>
    <name evidence="3" type="primary">LOC34619137</name>
</gene>